<gene>
    <name evidence="1" type="ORF">ACFQ2V_00130</name>
</gene>
<dbReference type="Gene3D" id="3.10.129.10">
    <property type="entry name" value="Hotdog Thioesterase"/>
    <property type="match status" value="1"/>
</dbReference>
<dbReference type="SUPFAM" id="SSF54637">
    <property type="entry name" value="Thioesterase/thiol ester dehydrase-isomerase"/>
    <property type="match status" value="1"/>
</dbReference>
<sequence length="157" mass="16932">MIDAYALYRRLERVPLGKRVFGLAFSAAAPYFRSVRPRVVEVAPNRAVVVVPKRRRVQNHIGTVHAIAACNGLEAAMGLLAEASIAPTHRWIPRGMEVRYPATSTTALTCTAVTDPAAWSPTADGEPSEVPVTVTATRADGVVTVEGTIHLHVSPRR</sequence>
<dbReference type="Pfam" id="PF14539">
    <property type="entry name" value="DUF4442"/>
    <property type="match status" value="1"/>
</dbReference>
<organism evidence="1 2">
    <name type="scientific">Terrabacter terrigena</name>
    <dbReference type="NCBI Taxonomy" id="574718"/>
    <lineage>
        <taxon>Bacteria</taxon>
        <taxon>Bacillati</taxon>
        <taxon>Actinomycetota</taxon>
        <taxon>Actinomycetes</taxon>
        <taxon>Micrococcales</taxon>
        <taxon>Intrasporangiaceae</taxon>
        <taxon>Terrabacter</taxon>
    </lineage>
</organism>
<evidence type="ECO:0000313" key="2">
    <source>
        <dbReference type="Proteomes" id="UP001597046"/>
    </source>
</evidence>
<accession>A0ABW3MQ32</accession>
<dbReference type="RefSeq" id="WP_386049886.1">
    <property type="nucleotide sequence ID" value="NZ_JBHTKH010000001.1"/>
</dbReference>
<reference evidence="2" key="1">
    <citation type="journal article" date="2019" name="Int. J. Syst. Evol. Microbiol.">
        <title>The Global Catalogue of Microorganisms (GCM) 10K type strain sequencing project: providing services to taxonomists for standard genome sequencing and annotation.</title>
        <authorList>
            <consortium name="The Broad Institute Genomics Platform"/>
            <consortium name="The Broad Institute Genome Sequencing Center for Infectious Disease"/>
            <person name="Wu L."/>
            <person name="Ma J."/>
        </authorList>
    </citation>
    <scope>NUCLEOTIDE SEQUENCE [LARGE SCALE GENOMIC DNA]</scope>
    <source>
        <strain evidence="2">CCUG 57508</strain>
    </source>
</reference>
<dbReference type="Proteomes" id="UP001597046">
    <property type="component" value="Unassembled WGS sequence"/>
</dbReference>
<dbReference type="EMBL" id="JBHTKH010000001">
    <property type="protein sequence ID" value="MFD1052695.1"/>
    <property type="molecule type" value="Genomic_DNA"/>
</dbReference>
<evidence type="ECO:0000313" key="1">
    <source>
        <dbReference type="EMBL" id="MFD1052695.1"/>
    </source>
</evidence>
<proteinExistence type="predicted"/>
<comment type="caution">
    <text evidence="1">The sequence shown here is derived from an EMBL/GenBank/DDBJ whole genome shotgun (WGS) entry which is preliminary data.</text>
</comment>
<keyword evidence="2" id="KW-1185">Reference proteome</keyword>
<dbReference type="InterPro" id="IPR029069">
    <property type="entry name" value="HotDog_dom_sf"/>
</dbReference>
<name>A0ABW3MQ32_9MICO</name>
<dbReference type="InterPro" id="IPR027961">
    <property type="entry name" value="DUF4442"/>
</dbReference>
<protein>
    <submittedName>
        <fullName evidence="1">Hotdog fold domain-containing protein</fullName>
    </submittedName>
</protein>